<dbReference type="PANTHER" id="PTHR33941">
    <property type="entry name" value="PROPANEDIOL UTILIZATION PROTEIN PDUA"/>
    <property type="match status" value="1"/>
</dbReference>
<dbReference type="InterPro" id="IPR037233">
    <property type="entry name" value="CcmK-like_sf"/>
</dbReference>
<gene>
    <name evidence="5" type="ORF">DWY96_04615</name>
</gene>
<dbReference type="EMBL" id="QRTF01000007">
    <property type="protein sequence ID" value="RGQ51959.1"/>
    <property type="molecule type" value="Genomic_DNA"/>
</dbReference>
<dbReference type="CDD" id="cd07054">
    <property type="entry name" value="BMC_PduT_repeat2"/>
    <property type="match status" value="1"/>
</dbReference>
<organism evidence="5 6">
    <name type="scientific">Roseburia inulinivorans</name>
    <dbReference type="NCBI Taxonomy" id="360807"/>
    <lineage>
        <taxon>Bacteria</taxon>
        <taxon>Bacillati</taxon>
        <taxon>Bacillota</taxon>
        <taxon>Clostridia</taxon>
        <taxon>Lachnospirales</taxon>
        <taxon>Lachnospiraceae</taxon>
        <taxon>Roseburia</taxon>
    </lineage>
</organism>
<comment type="similarity">
    <text evidence="3">Belongs to the bacterial microcompartments protein family.</text>
</comment>
<dbReference type="PROSITE" id="PS51930">
    <property type="entry name" value="BMC_2"/>
    <property type="match status" value="2"/>
</dbReference>
<dbReference type="Proteomes" id="UP000283738">
    <property type="component" value="Unassembled WGS sequence"/>
</dbReference>
<proteinExistence type="inferred from homology"/>
<evidence type="ECO:0000313" key="5">
    <source>
        <dbReference type="EMBL" id="RGQ51959.1"/>
    </source>
</evidence>
<dbReference type="InterPro" id="IPR000249">
    <property type="entry name" value="BMC_dom"/>
</dbReference>
<protein>
    <submittedName>
        <fullName evidence="5">BMC domain-containing protein</fullName>
    </submittedName>
</protein>
<dbReference type="SMART" id="SM00877">
    <property type="entry name" value="BMC"/>
    <property type="match status" value="2"/>
</dbReference>
<dbReference type="Gene3D" id="3.30.70.1710">
    <property type="match status" value="2"/>
</dbReference>
<reference evidence="5 6" key="1">
    <citation type="submission" date="2018-08" db="EMBL/GenBank/DDBJ databases">
        <title>A genome reference for cultivated species of the human gut microbiota.</title>
        <authorList>
            <person name="Zou Y."/>
            <person name="Xue W."/>
            <person name="Luo G."/>
        </authorList>
    </citation>
    <scope>NUCLEOTIDE SEQUENCE [LARGE SCALE GENOMIC DNA]</scope>
    <source>
        <strain evidence="5 6">AF28-15</strain>
    </source>
</reference>
<comment type="caution">
    <text evidence="5">The sequence shown here is derived from an EMBL/GenBank/DDBJ whole genome shotgun (WGS) entry which is preliminary data.</text>
</comment>
<evidence type="ECO:0000313" key="6">
    <source>
        <dbReference type="Proteomes" id="UP000283738"/>
    </source>
</evidence>
<evidence type="ECO:0000256" key="3">
    <source>
        <dbReference type="PROSITE-ProRule" id="PRU01278"/>
    </source>
</evidence>
<name>A0A3R5W0W9_9FIRM</name>
<dbReference type="Pfam" id="PF00936">
    <property type="entry name" value="BMC"/>
    <property type="match status" value="2"/>
</dbReference>
<dbReference type="PANTHER" id="PTHR33941:SF11">
    <property type="entry name" value="BACTERIAL MICROCOMPARTMENT SHELL PROTEIN PDUJ"/>
    <property type="match status" value="1"/>
</dbReference>
<evidence type="ECO:0000259" key="4">
    <source>
        <dbReference type="PROSITE" id="PS51930"/>
    </source>
</evidence>
<dbReference type="SUPFAM" id="SSF143414">
    <property type="entry name" value="CcmK-like"/>
    <property type="match status" value="2"/>
</dbReference>
<dbReference type="InterPro" id="IPR044872">
    <property type="entry name" value="CcmK/CsoS1_BMC"/>
</dbReference>
<dbReference type="InterPro" id="IPR011238">
    <property type="entry name" value="Micro_shell_prot_PduT"/>
</dbReference>
<comment type="subcellular location">
    <subcellularLocation>
        <location evidence="1">Bacterial microcompartment</location>
    </subcellularLocation>
</comment>
<feature type="domain" description="BMC" evidence="4">
    <location>
        <begin position="4"/>
        <end position="86"/>
    </location>
</feature>
<dbReference type="PIRSF" id="PIRSF034834">
    <property type="entry name" value="PduT"/>
    <property type="match status" value="1"/>
</dbReference>
<evidence type="ECO:0000256" key="2">
    <source>
        <dbReference type="ARBA" id="ARBA00024446"/>
    </source>
</evidence>
<keyword evidence="2" id="KW-1283">Bacterial microcompartment</keyword>
<accession>A0A3R5W0W9</accession>
<sequence length="182" mass="19148">MARAIGMVECTTVSTGFKAADEMAKAADVEILQAEVTCPGKFVILVAGELSAVRASVDVAAGKYSNKVMDTFVLGNPHESIFPAIYGTAQPEKIEALGILETYDVAALIVAADLAAKTAIVDLIELRLAKGMCGKSYMTLTGSVSAVQAAIDHAKTEAGDRGMFLDSSVIPRPSDKLMKYIM</sequence>
<feature type="domain" description="BMC" evidence="4">
    <location>
        <begin position="96"/>
        <end position="182"/>
    </location>
</feature>
<dbReference type="GO" id="GO:0031469">
    <property type="term" value="C:bacterial microcompartment"/>
    <property type="evidence" value="ECO:0007669"/>
    <property type="project" value="UniProtKB-SubCell"/>
</dbReference>
<dbReference type="InterPro" id="IPR050575">
    <property type="entry name" value="BMC_shell"/>
</dbReference>
<dbReference type="RefSeq" id="WP_118109127.1">
    <property type="nucleotide sequence ID" value="NZ_CATYLF010000003.1"/>
</dbReference>
<evidence type="ECO:0000256" key="1">
    <source>
        <dbReference type="ARBA" id="ARBA00024322"/>
    </source>
</evidence>
<dbReference type="AlphaFoldDB" id="A0A3R5W0W9"/>
<dbReference type="CDD" id="cd07053">
    <property type="entry name" value="BMC_PduT_repeat1"/>
    <property type="match status" value="1"/>
</dbReference>